<feature type="coiled-coil region" evidence="1">
    <location>
        <begin position="28"/>
        <end position="76"/>
    </location>
</feature>
<keyword evidence="2" id="KW-0472">Membrane</keyword>
<keyword evidence="2" id="KW-0812">Transmembrane</keyword>
<keyword evidence="1" id="KW-0175">Coiled coil</keyword>
<evidence type="ECO:0000313" key="4">
    <source>
        <dbReference type="Proteomes" id="UP000243426"/>
    </source>
</evidence>
<feature type="transmembrane region" description="Helical" evidence="2">
    <location>
        <begin position="6"/>
        <end position="22"/>
    </location>
</feature>
<dbReference type="InterPro" id="IPR020000">
    <property type="entry name" value="Phage_P2_LysB"/>
</dbReference>
<name>A0A1H1SQ28_9GAMM</name>
<keyword evidence="2" id="KW-1133">Transmembrane helix</keyword>
<dbReference type="AlphaFoldDB" id="A0A1H1SQ28"/>
<evidence type="ECO:0000256" key="2">
    <source>
        <dbReference type="SAM" id="Phobius"/>
    </source>
</evidence>
<evidence type="ECO:0000256" key="1">
    <source>
        <dbReference type="SAM" id="Coils"/>
    </source>
</evidence>
<keyword evidence="4" id="KW-1185">Reference proteome</keyword>
<dbReference type="OrthoDB" id="8658549at2"/>
<dbReference type="STRING" id="797277.SAMN05216198_2089"/>
<dbReference type="EMBL" id="LT629748">
    <property type="protein sequence ID" value="SDS50011.1"/>
    <property type="molecule type" value="Genomic_DNA"/>
</dbReference>
<dbReference type="Proteomes" id="UP000243426">
    <property type="component" value="Chromosome I"/>
</dbReference>
<gene>
    <name evidence="3" type="ORF">SAMN05216198_2089</name>
</gene>
<sequence>MSALRQALYGAGLIAALCLLIWSQQSRIERAIEERATAQGQSLQAKRETARHQQLIDQLEQELAVERAAQLALRNQQAGIRQQLQQRQQRIRELTHENQLLRDWSATDLPGTAQRLRTRPAITGAADYQAWLSRSDALHSARDQPGAERRPAD</sequence>
<evidence type="ECO:0000313" key="3">
    <source>
        <dbReference type="EMBL" id="SDS50011.1"/>
    </source>
</evidence>
<organism evidence="3 4">
    <name type="scientific">Halopseudomonas litoralis</name>
    <dbReference type="NCBI Taxonomy" id="797277"/>
    <lineage>
        <taxon>Bacteria</taxon>
        <taxon>Pseudomonadati</taxon>
        <taxon>Pseudomonadota</taxon>
        <taxon>Gammaproteobacteria</taxon>
        <taxon>Pseudomonadales</taxon>
        <taxon>Pseudomonadaceae</taxon>
        <taxon>Halopseudomonas</taxon>
    </lineage>
</organism>
<accession>A0A1H1SQ28</accession>
<protein>
    <submittedName>
        <fullName evidence="3">Phage lysis regulatory protein, LysB family</fullName>
    </submittedName>
</protein>
<proteinExistence type="predicted"/>
<dbReference type="NCBIfam" id="TIGR03495">
    <property type="entry name" value="phage_LysB"/>
    <property type="match status" value="1"/>
</dbReference>
<reference evidence="4" key="1">
    <citation type="submission" date="2016-10" db="EMBL/GenBank/DDBJ databases">
        <authorList>
            <person name="Varghese N."/>
            <person name="Submissions S."/>
        </authorList>
    </citation>
    <scope>NUCLEOTIDE SEQUENCE [LARGE SCALE GENOMIC DNA]</scope>
    <source>
        <strain evidence="4">2SM5</strain>
    </source>
</reference>